<keyword evidence="4" id="KW-0812">Transmembrane</keyword>
<evidence type="ECO:0000256" key="2">
    <source>
        <dbReference type="ARBA" id="ARBA00022679"/>
    </source>
</evidence>
<evidence type="ECO:0000313" key="7">
    <source>
        <dbReference type="Proteomes" id="UP000007879"/>
    </source>
</evidence>
<feature type="transmembrane region" description="Helical" evidence="4">
    <location>
        <begin position="350"/>
        <end position="375"/>
    </location>
</feature>
<feature type="transmembrane region" description="Helical" evidence="4">
    <location>
        <begin position="20"/>
        <end position="45"/>
    </location>
</feature>
<dbReference type="PANTHER" id="PTHR10983">
    <property type="entry name" value="1-ACYLGLYCEROL-3-PHOSPHATE ACYLTRANSFERASE-RELATED"/>
    <property type="match status" value="1"/>
</dbReference>
<feature type="transmembrane region" description="Helical" evidence="4">
    <location>
        <begin position="322"/>
        <end position="344"/>
    </location>
</feature>
<dbReference type="GO" id="GO:0012505">
    <property type="term" value="C:endomembrane system"/>
    <property type="evidence" value="ECO:0007669"/>
    <property type="project" value="TreeGrafter"/>
</dbReference>
<evidence type="ECO:0000259" key="5">
    <source>
        <dbReference type="SMART" id="SM00563"/>
    </source>
</evidence>
<evidence type="ECO:0000256" key="1">
    <source>
        <dbReference type="ARBA" id="ARBA00008655"/>
    </source>
</evidence>
<dbReference type="EnsemblMetazoa" id="XM_019996131.1">
    <property type="protein sequence ID" value="XP_019851690.1"/>
    <property type="gene ID" value="LOC105312662"/>
</dbReference>
<dbReference type="AlphaFoldDB" id="A0A1X7UX50"/>
<reference evidence="6" key="2">
    <citation type="submission" date="2017-05" db="UniProtKB">
        <authorList>
            <consortium name="EnsemblMetazoa"/>
        </authorList>
    </citation>
    <scope>IDENTIFICATION</scope>
</reference>
<dbReference type="OrthoDB" id="189226at2759"/>
<gene>
    <name evidence="6" type="primary">105312662</name>
</gene>
<keyword evidence="3" id="KW-0012">Acyltransferase</keyword>
<organism evidence="6">
    <name type="scientific">Amphimedon queenslandica</name>
    <name type="common">Sponge</name>
    <dbReference type="NCBI Taxonomy" id="400682"/>
    <lineage>
        <taxon>Eukaryota</taxon>
        <taxon>Metazoa</taxon>
        <taxon>Porifera</taxon>
        <taxon>Demospongiae</taxon>
        <taxon>Heteroscleromorpha</taxon>
        <taxon>Haplosclerida</taxon>
        <taxon>Niphatidae</taxon>
        <taxon>Amphimedon</taxon>
    </lineage>
</organism>
<proteinExistence type="inferred from homology"/>
<feature type="transmembrane region" description="Helical" evidence="4">
    <location>
        <begin position="57"/>
        <end position="73"/>
    </location>
</feature>
<dbReference type="GO" id="GO:0003841">
    <property type="term" value="F:1-acylglycerol-3-phosphate O-acyltransferase activity"/>
    <property type="evidence" value="ECO:0007669"/>
    <property type="project" value="TreeGrafter"/>
</dbReference>
<name>A0A1X7UX50_AMPQE</name>
<dbReference type="FunCoup" id="A0A1X7UX50">
    <property type="interactions" value="149"/>
</dbReference>
<dbReference type="KEGG" id="aqu:105312662"/>
<dbReference type="SUPFAM" id="SSF69593">
    <property type="entry name" value="Glycerol-3-phosphate (1)-acyltransferase"/>
    <property type="match status" value="1"/>
</dbReference>
<protein>
    <recommendedName>
        <fullName evidence="5">Phospholipid/glycerol acyltransferase domain-containing protein</fullName>
    </recommendedName>
</protein>
<dbReference type="EnsemblMetazoa" id="Aqu2.1.32550_001">
    <property type="protein sequence ID" value="Aqu2.1.32550_001"/>
    <property type="gene ID" value="Aqu2.1.32550"/>
</dbReference>
<dbReference type="eggNOG" id="KOG1505">
    <property type="taxonomic scope" value="Eukaryota"/>
</dbReference>
<evidence type="ECO:0000256" key="3">
    <source>
        <dbReference type="ARBA" id="ARBA00023315"/>
    </source>
</evidence>
<dbReference type="InterPro" id="IPR002123">
    <property type="entry name" value="Plipid/glycerol_acylTrfase"/>
</dbReference>
<evidence type="ECO:0000256" key="4">
    <source>
        <dbReference type="SAM" id="Phobius"/>
    </source>
</evidence>
<evidence type="ECO:0000313" key="6">
    <source>
        <dbReference type="EnsemblMetazoa" id="Aqu2.1.32550_001"/>
    </source>
</evidence>
<keyword evidence="4" id="KW-1133">Transmembrane helix</keyword>
<reference evidence="7" key="1">
    <citation type="journal article" date="2010" name="Nature">
        <title>The Amphimedon queenslandica genome and the evolution of animal complexity.</title>
        <authorList>
            <person name="Srivastava M."/>
            <person name="Simakov O."/>
            <person name="Chapman J."/>
            <person name="Fahey B."/>
            <person name="Gauthier M.E."/>
            <person name="Mitros T."/>
            <person name="Richards G.S."/>
            <person name="Conaco C."/>
            <person name="Dacre M."/>
            <person name="Hellsten U."/>
            <person name="Larroux C."/>
            <person name="Putnam N.H."/>
            <person name="Stanke M."/>
            <person name="Adamska M."/>
            <person name="Darling A."/>
            <person name="Degnan S.M."/>
            <person name="Oakley T.H."/>
            <person name="Plachetzki D.C."/>
            <person name="Zhai Y."/>
            <person name="Adamski M."/>
            <person name="Calcino A."/>
            <person name="Cummins S.F."/>
            <person name="Goodstein D.M."/>
            <person name="Harris C."/>
            <person name="Jackson D.J."/>
            <person name="Leys S.P."/>
            <person name="Shu S."/>
            <person name="Woodcroft B.J."/>
            <person name="Vervoort M."/>
            <person name="Kosik K.S."/>
            <person name="Manning G."/>
            <person name="Degnan B.M."/>
            <person name="Rokhsar D.S."/>
        </authorList>
    </citation>
    <scope>NUCLEOTIDE SEQUENCE [LARGE SCALE GENOMIC DNA]</scope>
</reference>
<dbReference type="CDD" id="cd07990">
    <property type="entry name" value="LPLAT_LCLAT1-like"/>
    <property type="match status" value="1"/>
</dbReference>
<dbReference type="STRING" id="400682.A0A1X7UX50"/>
<feature type="domain" description="Phospholipid/glycerol acyltransferase" evidence="5">
    <location>
        <begin position="95"/>
        <end position="217"/>
    </location>
</feature>
<dbReference type="Proteomes" id="UP000007879">
    <property type="component" value="Unassembled WGS sequence"/>
</dbReference>
<dbReference type="SMART" id="SM00563">
    <property type="entry name" value="PlsC"/>
    <property type="match status" value="1"/>
</dbReference>
<keyword evidence="4" id="KW-0472">Membrane</keyword>
<keyword evidence="7" id="KW-1185">Reference proteome</keyword>
<dbReference type="Pfam" id="PF16076">
    <property type="entry name" value="Acyltransf_C"/>
    <property type="match status" value="1"/>
</dbReference>
<sequence length="384" mass="44693">MASLKELPSYVKRFPVFTVFMVYVFFTTGIVVAALCLLVQPLWLINKSLYRKVVTQLVFFLFGEMVWVCIDWADVQVTLFGEERIYDQEIHKQFNLMTLSHRGDFDWLIGLVFCYYSNFLQTMRTLPKKSVKYIPGFGQLLWAMECPFLSRSYQRDEVNIQKGLKAFAEYPYPVQVTIFCEGTRFTEEKFKESVEYAKKNGIQPLKHHLLPRTKGYAILVNSLRQYPNFKVTYDAGFAYPAGQEYLNGKQFTLRDILAGSTVKVFFYVRSIPLSDLPETMDDLQNFCHQLYVHKDNAYQYFVENGTYPNPSKPMVFTKRQIWILRLNILLWLFVTSVCPSLWLLKMISANAAWLGLVLAVCIISLIATVGLFTYARTSQKKKRS</sequence>
<comment type="similarity">
    <text evidence="1">Belongs to the 1-acyl-sn-glycerol-3-phosphate acyltransferase family.</text>
</comment>
<keyword evidence="2" id="KW-0808">Transferase</keyword>
<dbReference type="InParanoid" id="A0A1X7UX50"/>
<accession>A0A1X7UX50</accession>
<dbReference type="Pfam" id="PF01553">
    <property type="entry name" value="Acyltransferase"/>
    <property type="match status" value="1"/>
</dbReference>
<dbReference type="PANTHER" id="PTHR10983:SF24">
    <property type="entry name" value="1-ACYLGLYCEROL-3-PHOSPHATE O-ACYLTRANSFERASE 3, ISOFORM E-RELATED"/>
    <property type="match status" value="1"/>
</dbReference>
<dbReference type="InterPro" id="IPR032098">
    <property type="entry name" value="Acyltransf_C"/>
</dbReference>